<dbReference type="SFLD" id="SFLDG01129">
    <property type="entry name" value="C1.5:_HAD__Beta-PGM__Phosphata"/>
    <property type="match status" value="1"/>
</dbReference>
<dbReference type="PANTHER" id="PTHR18901">
    <property type="entry name" value="2-DEOXYGLUCOSE-6-PHOSPHATE PHOSPHATASE 2"/>
    <property type="match status" value="1"/>
</dbReference>
<dbReference type="SFLD" id="SFLDS00003">
    <property type="entry name" value="Haloacid_Dehalogenase"/>
    <property type="match status" value="1"/>
</dbReference>
<dbReference type="Gene3D" id="1.10.150.240">
    <property type="entry name" value="Putative phosphatase, domain 2"/>
    <property type="match status" value="1"/>
</dbReference>
<accession>A0A4Q7AYQ3</accession>
<dbReference type="CDD" id="cd07505">
    <property type="entry name" value="HAD_BPGM-like"/>
    <property type="match status" value="1"/>
</dbReference>
<evidence type="ECO:0000313" key="2">
    <source>
        <dbReference type="Proteomes" id="UP000293483"/>
    </source>
</evidence>
<dbReference type="Pfam" id="PF13419">
    <property type="entry name" value="HAD_2"/>
    <property type="match status" value="1"/>
</dbReference>
<dbReference type="InterPro" id="IPR023214">
    <property type="entry name" value="HAD_sf"/>
</dbReference>
<evidence type="ECO:0000313" key="1">
    <source>
        <dbReference type="EMBL" id="RZG65773.1"/>
    </source>
</evidence>
<dbReference type="InterPro" id="IPR023198">
    <property type="entry name" value="PGP-like_dom2"/>
</dbReference>
<dbReference type="NCBIfam" id="TIGR01509">
    <property type="entry name" value="HAD-SF-IA-v3"/>
    <property type="match status" value="1"/>
</dbReference>
<dbReference type="InterPro" id="IPR006439">
    <property type="entry name" value="HAD-SF_hydro_IA"/>
</dbReference>
<dbReference type="Proteomes" id="UP000293483">
    <property type="component" value="Unassembled WGS sequence"/>
</dbReference>
<dbReference type="InterPro" id="IPR036412">
    <property type="entry name" value="HAD-like_sf"/>
</dbReference>
<dbReference type="PANTHER" id="PTHR18901:SF38">
    <property type="entry name" value="PSEUDOURIDINE-5'-PHOSPHATASE"/>
    <property type="match status" value="1"/>
</dbReference>
<name>A0A4Q7AYQ3_9GAMM</name>
<proteinExistence type="predicted"/>
<dbReference type="RefSeq" id="WP_130147007.1">
    <property type="nucleotide sequence ID" value="NZ_SGSU01000014.1"/>
</dbReference>
<dbReference type="EMBL" id="SGSU01000014">
    <property type="protein sequence ID" value="RZG65773.1"/>
    <property type="molecule type" value="Genomic_DNA"/>
</dbReference>
<dbReference type="SUPFAM" id="SSF56784">
    <property type="entry name" value="HAD-like"/>
    <property type="match status" value="1"/>
</dbReference>
<comment type="caution">
    <text evidence="1">The sequence shown here is derived from an EMBL/GenBank/DDBJ whole genome shotgun (WGS) entry which is preliminary data.</text>
</comment>
<dbReference type="AlphaFoldDB" id="A0A4Q7AYQ3"/>
<organism evidence="1 2">
    <name type="scientific">Acinetobacter bouvetii</name>
    <dbReference type="NCBI Taxonomy" id="202951"/>
    <lineage>
        <taxon>Bacteria</taxon>
        <taxon>Pseudomonadati</taxon>
        <taxon>Pseudomonadota</taxon>
        <taxon>Gammaproteobacteria</taxon>
        <taxon>Moraxellales</taxon>
        <taxon>Moraxellaceae</taxon>
        <taxon>Acinetobacter</taxon>
    </lineage>
</organism>
<reference evidence="1 2" key="1">
    <citation type="submission" date="2019-02" db="EMBL/GenBank/DDBJ databases">
        <title>The Batch Genome Submission of Acinetobacter spp. strains.</title>
        <authorList>
            <person name="Qin J."/>
            <person name="Hu Y."/>
            <person name="Ye H."/>
            <person name="Wei L."/>
            <person name="Feng Y."/>
            <person name="Zong Z."/>
        </authorList>
    </citation>
    <scope>NUCLEOTIDE SEQUENCE [LARGE SCALE GENOMIC DNA]</scope>
    <source>
        <strain evidence="1 2">WCHABo060081</strain>
    </source>
</reference>
<dbReference type="STRING" id="202951.GCA_001485025_00712"/>
<dbReference type="PRINTS" id="PR00413">
    <property type="entry name" value="HADHALOGNASE"/>
</dbReference>
<dbReference type="Gene3D" id="3.40.50.1000">
    <property type="entry name" value="HAD superfamily/HAD-like"/>
    <property type="match status" value="1"/>
</dbReference>
<dbReference type="GO" id="GO:0016791">
    <property type="term" value="F:phosphatase activity"/>
    <property type="evidence" value="ECO:0007669"/>
    <property type="project" value="TreeGrafter"/>
</dbReference>
<dbReference type="InterPro" id="IPR041492">
    <property type="entry name" value="HAD_2"/>
</dbReference>
<protein>
    <submittedName>
        <fullName evidence="1">HAD family phosphatase</fullName>
    </submittedName>
</protein>
<gene>
    <name evidence="1" type="ORF">EXE25_12850</name>
</gene>
<sequence length="250" mass="28900">MLHNKKLVCFDLDGTLIDSVGVWNQVDARLIKDLSGQLEDFNIIQQQRDAQLKKIKHCADPYLEYCGYLKERYGVAHLSKDEVKTIRYSISHYFLDHEIQLKPQAEIFVQLLLQQGIHTAITTTTSLSNIQRYQRNNTRINSRLNFEKDFNLILTREHVQNIKPHPEVYLKAIQHFNVQPEECLIIEDSLIGIEAARQAGIEVAAIYDQYSAHEMPEIKAKADYFVQDYAALLSFFEINLFNAADAKLES</sequence>